<keyword evidence="6 9" id="KW-0326">Glycosidase</keyword>
<dbReference type="eggNOG" id="COG5297">
    <property type="taxonomic scope" value="Bacteria"/>
</dbReference>
<sequence length="366" mass="39051">MILAIPAAIFVTTLLVAIVAVASPRQRPYTDGPGVIDGSTPVYTTLYTDPDMLAIAAARDDSRFDPIAETPQAKWFSDWTTSSTIRREIGDYLKAAAASNAVPTLVLYRIPNLDCGGGEHPEQVYTGAHDEQEYKAWVDGAAAALKGHDDAIVILEPDALPQLGHCEQGDRLNTLRYAVDALSTTRARVYIDAGHEKWLSAAEVADRLKKVDVDRVTGFSLNVSNYNKTDSEVEYAESVRSELGKLGIADAHYVIDISRNGAGGQDDYCNAPGARIGHAPQLYQGGPLDGLLWVKNPGETDGMCHGGPILGFWPSGALRLLGGDGAQATGGWTVVEWVAVVAVAVDGVAVAAVLGFLAVKRRRARL</sequence>
<evidence type="ECO:0000256" key="3">
    <source>
        <dbReference type="ARBA" id="ARBA00023001"/>
    </source>
</evidence>
<dbReference type="GO" id="GO:0004553">
    <property type="term" value="F:hydrolase activity, hydrolyzing O-glycosyl compounds"/>
    <property type="evidence" value="ECO:0007669"/>
    <property type="project" value="InterPro"/>
</dbReference>
<feature type="transmembrane region" description="Helical" evidence="10">
    <location>
        <begin position="337"/>
        <end position="359"/>
    </location>
</feature>
<protein>
    <recommendedName>
        <fullName evidence="9">Glucanase</fullName>
        <ecNumber evidence="9">3.2.1.-</ecNumber>
    </recommendedName>
</protein>
<dbReference type="RefSeq" id="WP_051660084.1">
    <property type="nucleotide sequence ID" value="NZ_JALN02000001.1"/>
</dbReference>
<keyword evidence="7 9" id="KW-0624">Polysaccharide degradation</keyword>
<feature type="active site" description="Proton donor" evidence="8">
    <location>
        <position position="158"/>
    </location>
</feature>
<evidence type="ECO:0000256" key="6">
    <source>
        <dbReference type="ARBA" id="ARBA00023295"/>
    </source>
</evidence>
<keyword evidence="3 9" id="KW-0136">Cellulose degradation</keyword>
<evidence type="ECO:0000256" key="10">
    <source>
        <dbReference type="SAM" id="Phobius"/>
    </source>
</evidence>
<comment type="similarity">
    <text evidence="9">Belongs to the glycosyl hydrolase family 6.</text>
</comment>
<evidence type="ECO:0000256" key="1">
    <source>
        <dbReference type="ARBA" id="ARBA00022729"/>
    </source>
</evidence>
<reference evidence="11" key="1">
    <citation type="submission" date="2014-05" db="EMBL/GenBank/DDBJ databases">
        <title>Genome sequence of Mycobacterium aromaticivorans strain JS19b1T (= DSM 45407T).</title>
        <authorList>
            <person name="Kwak Y."/>
            <person name="Park G.-S."/>
            <person name="Li Q.X."/>
            <person name="Lee S.-E."/>
            <person name="Shin J.-H."/>
        </authorList>
    </citation>
    <scope>NUCLEOTIDE SEQUENCE [LARGE SCALE GENOMIC DNA]</scope>
    <source>
        <strain evidence="11">JS19b1</strain>
    </source>
</reference>
<dbReference type="SUPFAM" id="SSF51989">
    <property type="entry name" value="Glycosyl hydrolases family 6, cellulases"/>
    <property type="match status" value="1"/>
</dbReference>
<dbReference type="PANTHER" id="PTHR34876">
    <property type="match status" value="1"/>
</dbReference>
<keyword evidence="2 9" id="KW-0378">Hydrolase</keyword>
<evidence type="ECO:0000256" key="9">
    <source>
        <dbReference type="RuleBase" id="RU361186"/>
    </source>
</evidence>
<dbReference type="Gene3D" id="3.20.20.40">
    <property type="entry name" value="1, 4-beta cellobiohydrolase"/>
    <property type="match status" value="1"/>
</dbReference>
<keyword evidence="10" id="KW-0812">Transmembrane</keyword>
<evidence type="ECO:0000256" key="2">
    <source>
        <dbReference type="ARBA" id="ARBA00022801"/>
    </source>
</evidence>
<dbReference type="PRINTS" id="PR00733">
    <property type="entry name" value="GLHYDRLASE6"/>
</dbReference>
<evidence type="ECO:0000256" key="8">
    <source>
        <dbReference type="PROSITE-ProRule" id="PRU10057"/>
    </source>
</evidence>
<organism evidence="11 12">
    <name type="scientific">Mycolicibacterium aromaticivorans JS19b1 = JCM 16368</name>
    <dbReference type="NCBI Taxonomy" id="1440774"/>
    <lineage>
        <taxon>Bacteria</taxon>
        <taxon>Bacillati</taxon>
        <taxon>Actinomycetota</taxon>
        <taxon>Actinomycetes</taxon>
        <taxon>Mycobacteriales</taxon>
        <taxon>Mycobacteriaceae</taxon>
        <taxon>Mycolicibacterium</taxon>
    </lineage>
</organism>
<dbReference type="Pfam" id="PF01341">
    <property type="entry name" value="Glyco_hydro_6"/>
    <property type="match status" value="1"/>
</dbReference>
<gene>
    <name evidence="11" type="ORF">Y900_016020</name>
</gene>
<dbReference type="EC" id="3.2.1.-" evidence="9"/>
<evidence type="ECO:0000313" key="12">
    <source>
        <dbReference type="Proteomes" id="UP000022835"/>
    </source>
</evidence>
<evidence type="ECO:0000256" key="5">
    <source>
        <dbReference type="ARBA" id="ARBA00023277"/>
    </source>
</evidence>
<keyword evidence="10" id="KW-1133">Transmembrane helix</keyword>
<dbReference type="GO" id="GO:0030245">
    <property type="term" value="P:cellulose catabolic process"/>
    <property type="evidence" value="ECO:0007669"/>
    <property type="project" value="UniProtKB-KW"/>
</dbReference>
<keyword evidence="1" id="KW-0732">Signal</keyword>
<evidence type="ECO:0000256" key="4">
    <source>
        <dbReference type="ARBA" id="ARBA00023157"/>
    </source>
</evidence>
<dbReference type="InterPro" id="IPR016288">
    <property type="entry name" value="Beta_cellobiohydrolase"/>
</dbReference>
<keyword evidence="10" id="KW-0472">Membrane</keyword>
<name>A0A064CNW8_9MYCO</name>
<dbReference type="EMBL" id="JALN02000001">
    <property type="protein sequence ID" value="KDF00409.1"/>
    <property type="molecule type" value="Genomic_DNA"/>
</dbReference>
<dbReference type="InterPro" id="IPR036434">
    <property type="entry name" value="Beta_cellobiohydrolase_sf"/>
</dbReference>
<evidence type="ECO:0000313" key="11">
    <source>
        <dbReference type="EMBL" id="KDF00409.1"/>
    </source>
</evidence>
<dbReference type="OrthoDB" id="309899at2"/>
<keyword evidence="4" id="KW-1015">Disulfide bond</keyword>
<dbReference type="Proteomes" id="UP000022835">
    <property type="component" value="Unassembled WGS sequence"/>
</dbReference>
<dbReference type="PROSITE" id="PS00656">
    <property type="entry name" value="GLYCOSYL_HYDROL_F6_2"/>
    <property type="match status" value="1"/>
</dbReference>
<keyword evidence="5 9" id="KW-0119">Carbohydrate metabolism</keyword>
<evidence type="ECO:0000256" key="7">
    <source>
        <dbReference type="ARBA" id="ARBA00023326"/>
    </source>
</evidence>
<proteinExistence type="inferred from homology"/>
<dbReference type="AlphaFoldDB" id="A0A064CNW8"/>
<keyword evidence="12" id="KW-1185">Reference proteome</keyword>
<comment type="caution">
    <text evidence="11">The sequence shown here is derived from an EMBL/GenBank/DDBJ whole genome shotgun (WGS) entry which is preliminary data.</text>
</comment>
<accession>A0A064CNW8</accession>
<dbReference type="InterPro" id="IPR001524">
    <property type="entry name" value="Glyco_hydro_6_CS"/>
</dbReference>
<dbReference type="STRING" id="1440774.Y900_016020"/>
<dbReference type="PANTHER" id="PTHR34876:SF4">
    <property type="entry name" value="1,4-BETA-D-GLUCAN CELLOBIOHYDROLASE C-RELATED"/>
    <property type="match status" value="1"/>
</dbReference>